<dbReference type="InterPro" id="IPR039422">
    <property type="entry name" value="MarR/SlyA-like"/>
</dbReference>
<dbReference type="AlphaFoldDB" id="A0A6N2S708"/>
<gene>
    <name evidence="2" type="ORF">AOLFYP35_00717</name>
</gene>
<reference evidence="2" key="1">
    <citation type="submission" date="2019-11" db="EMBL/GenBank/DDBJ databases">
        <authorList>
            <person name="Feng L."/>
        </authorList>
    </citation>
    <scope>NUCLEOTIDE SEQUENCE</scope>
    <source>
        <strain evidence="2">AodontolyticusLFYP35</strain>
    </source>
</reference>
<dbReference type="PANTHER" id="PTHR33164:SF43">
    <property type="entry name" value="HTH-TYPE TRANSCRIPTIONAL REPRESSOR YETL"/>
    <property type="match status" value="1"/>
</dbReference>
<dbReference type="Gene3D" id="1.10.10.10">
    <property type="entry name" value="Winged helix-like DNA-binding domain superfamily/Winged helix DNA-binding domain"/>
    <property type="match status" value="1"/>
</dbReference>
<dbReference type="InterPro" id="IPR000835">
    <property type="entry name" value="HTH_MarR-typ"/>
</dbReference>
<dbReference type="InterPro" id="IPR036390">
    <property type="entry name" value="WH_DNA-bd_sf"/>
</dbReference>
<organism evidence="2">
    <name type="scientific">Schaalia odontolytica</name>
    <dbReference type="NCBI Taxonomy" id="1660"/>
    <lineage>
        <taxon>Bacteria</taxon>
        <taxon>Bacillati</taxon>
        <taxon>Actinomycetota</taxon>
        <taxon>Actinomycetes</taxon>
        <taxon>Actinomycetales</taxon>
        <taxon>Actinomycetaceae</taxon>
        <taxon>Schaalia</taxon>
    </lineage>
</organism>
<dbReference type="SUPFAM" id="SSF46785">
    <property type="entry name" value="Winged helix' DNA-binding domain"/>
    <property type="match status" value="1"/>
</dbReference>
<dbReference type="Pfam" id="PF12802">
    <property type="entry name" value="MarR_2"/>
    <property type="match status" value="1"/>
</dbReference>
<dbReference type="GO" id="GO:0003700">
    <property type="term" value="F:DNA-binding transcription factor activity"/>
    <property type="evidence" value="ECO:0007669"/>
    <property type="project" value="InterPro"/>
</dbReference>
<accession>A0A6N2S708</accession>
<name>A0A6N2S708_9ACTO</name>
<feature type="domain" description="HTH marR-type" evidence="1">
    <location>
        <begin position="14"/>
        <end position="149"/>
    </location>
</feature>
<dbReference type="PANTHER" id="PTHR33164">
    <property type="entry name" value="TRANSCRIPTIONAL REGULATOR, MARR FAMILY"/>
    <property type="match status" value="1"/>
</dbReference>
<evidence type="ECO:0000313" key="2">
    <source>
        <dbReference type="EMBL" id="VYS88986.1"/>
    </source>
</evidence>
<sequence>MITQSNETLLDESESELWHAWSSVTRAVQSTLGSEISKSAPLALIEFEMLDELANGEQPMRSGELGALVSLTRSGTSRAISRLAAKGFITKEGSSTDRRSVLVCITPEGRQAYEAANGVFASAVRNGLLGAVEGDDRDTLLRILNVISDTLL</sequence>
<dbReference type="EMBL" id="CACRSM010000002">
    <property type="protein sequence ID" value="VYS88986.1"/>
    <property type="molecule type" value="Genomic_DNA"/>
</dbReference>
<dbReference type="PROSITE" id="PS50995">
    <property type="entry name" value="HTH_MARR_2"/>
    <property type="match status" value="1"/>
</dbReference>
<dbReference type="InterPro" id="IPR036388">
    <property type="entry name" value="WH-like_DNA-bd_sf"/>
</dbReference>
<dbReference type="SMART" id="SM00347">
    <property type="entry name" value="HTH_MARR"/>
    <property type="match status" value="1"/>
</dbReference>
<proteinExistence type="predicted"/>
<dbReference type="GO" id="GO:0006950">
    <property type="term" value="P:response to stress"/>
    <property type="evidence" value="ECO:0007669"/>
    <property type="project" value="TreeGrafter"/>
</dbReference>
<dbReference type="PRINTS" id="PR00598">
    <property type="entry name" value="HTHMARR"/>
</dbReference>
<evidence type="ECO:0000259" key="1">
    <source>
        <dbReference type="PROSITE" id="PS50995"/>
    </source>
</evidence>
<protein>
    <submittedName>
        <fullName evidence="2">MarR family protein</fullName>
    </submittedName>
</protein>